<name>A0A0S2W380_9FIRM</name>
<dbReference type="InterPro" id="IPR003474">
    <property type="entry name" value="Glcn_transporter"/>
</dbReference>
<feature type="transmembrane region" description="Helical" evidence="1">
    <location>
        <begin position="420"/>
        <end position="442"/>
    </location>
</feature>
<dbReference type="KEGG" id="ibu:IB211_01394c"/>
<evidence type="ECO:0000313" key="2">
    <source>
        <dbReference type="EMBL" id="ALP93787.1"/>
    </source>
</evidence>
<dbReference type="GO" id="GO:0005886">
    <property type="term" value="C:plasma membrane"/>
    <property type="evidence" value="ECO:0007669"/>
    <property type="project" value="TreeGrafter"/>
</dbReference>
<keyword evidence="1" id="KW-0472">Membrane</keyword>
<dbReference type="EMBL" id="CP011307">
    <property type="protein sequence ID" value="ALP93787.1"/>
    <property type="molecule type" value="Genomic_DNA"/>
</dbReference>
<evidence type="ECO:0000313" key="3">
    <source>
        <dbReference type="Proteomes" id="UP000064844"/>
    </source>
</evidence>
<feature type="transmembrane region" description="Helical" evidence="1">
    <location>
        <begin position="338"/>
        <end position="364"/>
    </location>
</feature>
<dbReference type="PANTHER" id="PTHR30354">
    <property type="entry name" value="GNT FAMILY GLUCONATE TRANSPORTER"/>
    <property type="match status" value="1"/>
</dbReference>
<reference evidence="2 3" key="1">
    <citation type="journal article" date="2015" name="Nat. Commun.">
        <title>Production of butyrate from lysine and the Amadori product fructoselysine by a human gut commensal.</title>
        <authorList>
            <person name="Bui T.P."/>
            <person name="Ritari J."/>
            <person name="Boeren S."/>
            <person name="de Waard P."/>
            <person name="Plugge C.M."/>
            <person name="de Vos W.M."/>
        </authorList>
    </citation>
    <scope>NUCLEOTIDE SEQUENCE [LARGE SCALE GENOMIC DNA]</scope>
    <source>
        <strain evidence="2 3">AF211</strain>
    </source>
</reference>
<feature type="transmembrane region" description="Helical" evidence="1">
    <location>
        <begin position="146"/>
        <end position="164"/>
    </location>
</feature>
<reference evidence="3" key="2">
    <citation type="submission" date="2015-04" db="EMBL/GenBank/DDBJ databases">
        <title>A butyrogenic pathway from the amino acid lysine in a human gut commensal.</title>
        <authorList>
            <person name="de Vos W.M."/>
            <person name="Bui N.T.P."/>
            <person name="Plugge C.M."/>
            <person name="Ritari J."/>
        </authorList>
    </citation>
    <scope>NUCLEOTIDE SEQUENCE [LARGE SCALE GENOMIC DNA]</scope>
    <source>
        <strain evidence="3">AF211</strain>
    </source>
</reference>
<gene>
    <name evidence="2" type="ORF">IB211_01394c</name>
</gene>
<evidence type="ECO:0000256" key="1">
    <source>
        <dbReference type="SAM" id="Phobius"/>
    </source>
</evidence>
<proteinExistence type="predicted"/>
<dbReference type="PANTHER" id="PTHR30354:SF7">
    <property type="entry name" value="BLL7963 PROTEIN"/>
    <property type="match status" value="1"/>
</dbReference>
<feature type="transmembrane region" description="Helical" evidence="1">
    <location>
        <begin position="24"/>
        <end position="43"/>
    </location>
</feature>
<dbReference type="Proteomes" id="UP000064844">
    <property type="component" value="Chromosome"/>
</dbReference>
<protein>
    <submittedName>
        <fullName evidence="2">D-beta-hydroxybutyrate permease</fullName>
    </submittedName>
</protein>
<feature type="transmembrane region" description="Helical" evidence="1">
    <location>
        <begin position="184"/>
        <end position="205"/>
    </location>
</feature>
<dbReference type="AlphaFoldDB" id="A0A0S2W380"/>
<dbReference type="RefSeq" id="WP_033116836.1">
    <property type="nucleotide sequence ID" value="NZ_CALICV010000034.1"/>
</dbReference>
<feature type="transmembrane region" description="Helical" evidence="1">
    <location>
        <begin position="269"/>
        <end position="286"/>
    </location>
</feature>
<feature type="transmembrane region" description="Helical" evidence="1">
    <location>
        <begin position="298"/>
        <end position="318"/>
    </location>
</feature>
<accession>A0A0S2W380</accession>
<sequence length="445" mass="46930">MEIISLVCILIALAAMMYFGYRGTPIILVAPLCGIFVCLTSGLDLAMGMGTTYLNGLGNWVGSYFFTLFTGAIFGCVMTDSGAARSIGLKLSSLATKFKGHEKIAAIWCIPILSFVLSYGGISVFVAFFTVIAIAKELFEKMDIPWRLYGVGSLGVSALALTMAPGSPSVNNNIASNYLSTTAMAAPGLSLLAMLIAILLGHLYFSWELRNVRRDDEHFLPTGTQIAQVDLLSEAGASDNFKEMNIFLALAPSILLIILLNLVGLPVYIASFVAILAAYILFWNRLHAKVATAQRGAVQAITSACTVALVVGFGSVVASTSGYQVILDALAMIPDSLGYFQVIIAVNLAAGVTGSSSGGLSIALDSLSDRFLNVLNLNPEAVHRIACISSGGLDSLPCNGTVLNELAMAKLPPRVGYRPMFVLTVITPILTSCLIGLVATFIGGL</sequence>
<feature type="transmembrane region" description="Helical" evidence="1">
    <location>
        <begin position="64"/>
        <end position="84"/>
    </location>
</feature>
<dbReference type="GO" id="GO:0015128">
    <property type="term" value="F:gluconate transmembrane transporter activity"/>
    <property type="evidence" value="ECO:0007669"/>
    <property type="project" value="InterPro"/>
</dbReference>
<keyword evidence="3" id="KW-1185">Reference proteome</keyword>
<feature type="transmembrane region" description="Helical" evidence="1">
    <location>
        <begin position="104"/>
        <end position="134"/>
    </location>
</feature>
<keyword evidence="1" id="KW-1133">Transmembrane helix</keyword>
<feature type="transmembrane region" description="Helical" evidence="1">
    <location>
        <begin position="246"/>
        <end position="263"/>
    </location>
</feature>
<dbReference type="STRING" id="1297617.IB211_01394c"/>
<dbReference type="eggNOG" id="COG2610">
    <property type="taxonomic scope" value="Bacteria"/>
</dbReference>
<organism evidence="2 3">
    <name type="scientific">Intestinimonas butyriciproducens</name>
    <dbReference type="NCBI Taxonomy" id="1297617"/>
    <lineage>
        <taxon>Bacteria</taxon>
        <taxon>Bacillati</taxon>
        <taxon>Bacillota</taxon>
        <taxon>Clostridia</taxon>
        <taxon>Eubacteriales</taxon>
        <taxon>Intestinimonas</taxon>
    </lineage>
</organism>
<keyword evidence="1" id="KW-0812">Transmembrane</keyword>